<feature type="transmembrane region" description="Helical" evidence="8">
    <location>
        <begin position="235"/>
        <end position="252"/>
    </location>
</feature>
<evidence type="ECO:0000256" key="8">
    <source>
        <dbReference type="SAM" id="Phobius"/>
    </source>
</evidence>
<keyword evidence="3" id="KW-0813">Transport</keyword>
<evidence type="ECO:0000256" key="2">
    <source>
        <dbReference type="ARBA" id="ARBA00008335"/>
    </source>
</evidence>
<feature type="transmembrane region" description="Helical" evidence="8">
    <location>
        <begin position="506"/>
        <end position="528"/>
    </location>
</feature>
<dbReference type="GO" id="GO:0012505">
    <property type="term" value="C:endomembrane system"/>
    <property type="evidence" value="ECO:0007669"/>
    <property type="project" value="UniProtKB-SubCell"/>
</dbReference>
<feature type="domain" description="Major facilitator superfamily (MFS) profile" evidence="9">
    <location>
        <begin position="42"/>
        <end position="532"/>
    </location>
</feature>
<feature type="transmembrane region" description="Helical" evidence="8">
    <location>
        <begin position="107"/>
        <end position="126"/>
    </location>
</feature>
<dbReference type="InterPro" id="IPR011701">
    <property type="entry name" value="MFS"/>
</dbReference>
<dbReference type="PROSITE" id="PS50850">
    <property type="entry name" value="MFS"/>
    <property type="match status" value="1"/>
</dbReference>
<dbReference type="Pfam" id="PF07690">
    <property type="entry name" value="MFS_1"/>
    <property type="match status" value="1"/>
</dbReference>
<feature type="transmembrane region" description="Helical" evidence="8">
    <location>
        <begin position="264"/>
        <end position="288"/>
    </location>
</feature>
<evidence type="ECO:0000256" key="7">
    <source>
        <dbReference type="SAM" id="MobiDB-lite"/>
    </source>
</evidence>
<dbReference type="AlphaFoldDB" id="A0AAD7F6B9"/>
<evidence type="ECO:0000256" key="1">
    <source>
        <dbReference type="ARBA" id="ARBA00004127"/>
    </source>
</evidence>
<evidence type="ECO:0000256" key="5">
    <source>
        <dbReference type="ARBA" id="ARBA00022989"/>
    </source>
</evidence>
<feature type="transmembrane region" description="Helical" evidence="8">
    <location>
        <begin position="437"/>
        <end position="455"/>
    </location>
</feature>
<protein>
    <submittedName>
        <fullName evidence="10">MFS general substrate transporter</fullName>
    </submittedName>
</protein>
<evidence type="ECO:0000313" key="11">
    <source>
        <dbReference type="Proteomes" id="UP001221142"/>
    </source>
</evidence>
<evidence type="ECO:0000256" key="6">
    <source>
        <dbReference type="ARBA" id="ARBA00023136"/>
    </source>
</evidence>
<feature type="transmembrane region" description="Helical" evidence="8">
    <location>
        <begin position="42"/>
        <end position="67"/>
    </location>
</feature>
<dbReference type="InterPro" id="IPR036259">
    <property type="entry name" value="MFS_trans_sf"/>
</dbReference>
<comment type="subcellular location">
    <subcellularLocation>
        <location evidence="1">Endomembrane system</location>
        <topology evidence="1">Multi-pass membrane protein</topology>
    </subcellularLocation>
</comment>
<comment type="similarity">
    <text evidence="2">Belongs to the major facilitator superfamily.</text>
</comment>
<dbReference type="Proteomes" id="UP001221142">
    <property type="component" value="Unassembled WGS sequence"/>
</dbReference>
<dbReference type="GO" id="GO:0015174">
    <property type="term" value="F:basic amino acid transmembrane transporter activity"/>
    <property type="evidence" value="ECO:0007669"/>
    <property type="project" value="TreeGrafter"/>
</dbReference>
<dbReference type="FunFam" id="1.20.1720.10:FF:000013">
    <property type="entry name" value="Related to multidrug resistance proteins"/>
    <property type="match status" value="1"/>
</dbReference>
<keyword evidence="11" id="KW-1185">Reference proteome</keyword>
<feature type="transmembrane region" description="Helical" evidence="8">
    <location>
        <begin position="168"/>
        <end position="187"/>
    </location>
</feature>
<feature type="compositionally biased region" description="Basic and acidic residues" evidence="7">
    <location>
        <begin position="1"/>
        <end position="15"/>
    </location>
</feature>
<gene>
    <name evidence="10" type="ORF">FB45DRAFT_956788</name>
</gene>
<reference evidence="10" key="1">
    <citation type="submission" date="2023-03" db="EMBL/GenBank/DDBJ databases">
        <title>Massive genome expansion in bonnet fungi (Mycena s.s.) driven by repeated elements and novel gene families across ecological guilds.</title>
        <authorList>
            <consortium name="Lawrence Berkeley National Laboratory"/>
            <person name="Harder C.B."/>
            <person name="Miyauchi S."/>
            <person name="Viragh M."/>
            <person name="Kuo A."/>
            <person name="Thoen E."/>
            <person name="Andreopoulos B."/>
            <person name="Lu D."/>
            <person name="Skrede I."/>
            <person name="Drula E."/>
            <person name="Henrissat B."/>
            <person name="Morin E."/>
            <person name="Kohler A."/>
            <person name="Barry K."/>
            <person name="LaButti K."/>
            <person name="Morin E."/>
            <person name="Salamov A."/>
            <person name="Lipzen A."/>
            <person name="Mereny Z."/>
            <person name="Hegedus B."/>
            <person name="Baldrian P."/>
            <person name="Stursova M."/>
            <person name="Weitz H."/>
            <person name="Taylor A."/>
            <person name="Grigoriev I.V."/>
            <person name="Nagy L.G."/>
            <person name="Martin F."/>
            <person name="Kauserud H."/>
        </authorList>
    </citation>
    <scope>NUCLEOTIDE SEQUENCE</scope>
    <source>
        <strain evidence="10">9284</strain>
    </source>
</reference>
<dbReference type="PANTHER" id="PTHR23501">
    <property type="entry name" value="MAJOR FACILITATOR SUPERFAMILY"/>
    <property type="match status" value="1"/>
</dbReference>
<dbReference type="InterPro" id="IPR020846">
    <property type="entry name" value="MFS_dom"/>
</dbReference>
<evidence type="ECO:0000313" key="10">
    <source>
        <dbReference type="EMBL" id="KAJ7604473.1"/>
    </source>
</evidence>
<dbReference type="PANTHER" id="PTHR23501:SF84">
    <property type="entry name" value="VACUOLAR MEMBRANE AMINO ACID UPTAKE TRANSPORTER FNX2"/>
    <property type="match status" value="1"/>
</dbReference>
<organism evidence="10 11">
    <name type="scientific">Roridomyces roridus</name>
    <dbReference type="NCBI Taxonomy" id="1738132"/>
    <lineage>
        <taxon>Eukaryota</taxon>
        <taxon>Fungi</taxon>
        <taxon>Dikarya</taxon>
        <taxon>Basidiomycota</taxon>
        <taxon>Agaricomycotina</taxon>
        <taxon>Agaricomycetes</taxon>
        <taxon>Agaricomycetidae</taxon>
        <taxon>Agaricales</taxon>
        <taxon>Marasmiineae</taxon>
        <taxon>Mycenaceae</taxon>
        <taxon>Roridomyces</taxon>
    </lineage>
</organism>
<keyword evidence="5 8" id="KW-1133">Transmembrane helix</keyword>
<sequence length="536" mass="56875">MSEETSRLLGDEPTRSRYSNGVAHDAEEASTAKGSPRHLPSVLLPMAIGIFLGAMDQTIVVSSYAAIGSELNQLQNTSWIATAYMLTLTSFQPLYGKMSDIFGRKTCLLFAYTMFALGSVACGMATTLPQLILARGLAGIGGGGMSTVVSIIMSDIVPLRSRGTWQGILNIIYASGSAMGAPLGGFLSDTIGWRWAFLAQVPIIVLAFISVSVALHLPTRDAPSALKTKLKRVDFPGALSLILCVFSLLFGLDRGGNMAWDDTYTIAALCLFVSFFVLFTSIELGWAAEPFAPGRIIANPALIGAYMVNFFGLMSAFSMIFHVSLFYQAVLGRSASEVGFWLIPSVCSGVVGSLFGGLVIQASGRYYWITVVAYVTMVAGMLLTVFEAGVVQKSAVGVALGTVVSAVGNGIGITTSLIALISNAGPADQAMATAGSYLFRSLGSVVGLSIGSTLLQTSLRSSLREKLTHVDLDIDEIVRRVRESLTYIDQLDPEVAAVVRAAYESAVLVTMWFSAAMAGCALVSAVFIRETRIGRK</sequence>
<feature type="transmembrane region" description="Helical" evidence="8">
    <location>
        <begin position="79"/>
        <end position="95"/>
    </location>
</feature>
<evidence type="ECO:0000256" key="3">
    <source>
        <dbReference type="ARBA" id="ARBA00022448"/>
    </source>
</evidence>
<feature type="transmembrane region" description="Helical" evidence="8">
    <location>
        <begin position="300"/>
        <end position="327"/>
    </location>
</feature>
<name>A0AAD7F6B9_9AGAR</name>
<accession>A0AAD7F6B9</accession>
<dbReference type="GO" id="GO:0000329">
    <property type="term" value="C:fungal-type vacuole membrane"/>
    <property type="evidence" value="ECO:0007669"/>
    <property type="project" value="TreeGrafter"/>
</dbReference>
<feature type="transmembrane region" description="Helical" evidence="8">
    <location>
        <begin position="398"/>
        <end position="425"/>
    </location>
</feature>
<feature type="transmembrane region" description="Helical" evidence="8">
    <location>
        <begin position="366"/>
        <end position="386"/>
    </location>
</feature>
<dbReference type="Gene3D" id="1.20.1720.10">
    <property type="entry name" value="Multidrug resistance protein D"/>
    <property type="match status" value="1"/>
</dbReference>
<feature type="transmembrane region" description="Helical" evidence="8">
    <location>
        <begin position="193"/>
        <end position="215"/>
    </location>
</feature>
<evidence type="ECO:0000259" key="9">
    <source>
        <dbReference type="PROSITE" id="PS50850"/>
    </source>
</evidence>
<dbReference type="Gene3D" id="1.20.1250.20">
    <property type="entry name" value="MFS general substrate transporter like domains"/>
    <property type="match status" value="1"/>
</dbReference>
<keyword evidence="4 8" id="KW-0812">Transmembrane</keyword>
<keyword evidence="6 8" id="KW-0472">Membrane</keyword>
<dbReference type="EMBL" id="JARKIF010000104">
    <property type="protein sequence ID" value="KAJ7604473.1"/>
    <property type="molecule type" value="Genomic_DNA"/>
</dbReference>
<comment type="caution">
    <text evidence="10">The sequence shown here is derived from an EMBL/GenBank/DDBJ whole genome shotgun (WGS) entry which is preliminary data.</text>
</comment>
<feature type="region of interest" description="Disordered" evidence="7">
    <location>
        <begin position="1"/>
        <end position="35"/>
    </location>
</feature>
<feature type="transmembrane region" description="Helical" evidence="8">
    <location>
        <begin position="339"/>
        <end position="359"/>
    </location>
</feature>
<feature type="transmembrane region" description="Helical" evidence="8">
    <location>
        <begin position="132"/>
        <end position="156"/>
    </location>
</feature>
<proteinExistence type="inferred from homology"/>
<dbReference type="SUPFAM" id="SSF103473">
    <property type="entry name" value="MFS general substrate transporter"/>
    <property type="match status" value="1"/>
</dbReference>
<evidence type="ECO:0000256" key="4">
    <source>
        <dbReference type="ARBA" id="ARBA00022692"/>
    </source>
</evidence>